<protein>
    <recommendedName>
        <fullName evidence="1">AB hydrolase-1 domain-containing protein</fullName>
    </recommendedName>
</protein>
<evidence type="ECO:0000313" key="2">
    <source>
        <dbReference type="EMBL" id="TKA44743.1"/>
    </source>
</evidence>
<organism evidence="2 3">
    <name type="scientific">Friedmanniomyces endolithicus</name>
    <dbReference type="NCBI Taxonomy" id="329885"/>
    <lineage>
        <taxon>Eukaryota</taxon>
        <taxon>Fungi</taxon>
        <taxon>Dikarya</taxon>
        <taxon>Ascomycota</taxon>
        <taxon>Pezizomycotina</taxon>
        <taxon>Dothideomycetes</taxon>
        <taxon>Dothideomycetidae</taxon>
        <taxon>Mycosphaerellales</taxon>
        <taxon>Teratosphaeriaceae</taxon>
        <taxon>Friedmanniomyces</taxon>
    </lineage>
</organism>
<dbReference type="Proteomes" id="UP000310066">
    <property type="component" value="Unassembled WGS sequence"/>
</dbReference>
<dbReference type="InterPro" id="IPR029058">
    <property type="entry name" value="AB_hydrolase_fold"/>
</dbReference>
<reference evidence="2 3" key="1">
    <citation type="submission" date="2017-03" db="EMBL/GenBank/DDBJ databases">
        <title>Genomes of endolithic fungi from Antarctica.</title>
        <authorList>
            <person name="Coleine C."/>
            <person name="Masonjones S."/>
            <person name="Stajich J.E."/>
        </authorList>
    </citation>
    <scope>NUCLEOTIDE SEQUENCE [LARGE SCALE GENOMIC DNA]</scope>
    <source>
        <strain evidence="2 3">CCFEE 5311</strain>
    </source>
</reference>
<dbReference type="SUPFAM" id="SSF53474">
    <property type="entry name" value="alpha/beta-Hydrolases"/>
    <property type="match status" value="1"/>
</dbReference>
<dbReference type="EMBL" id="NAJP01000014">
    <property type="protein sequence ID" value="TKA44743.1"/>
    <property type="molecule type" value="Genomic_DNA"/>
</dbReference>
<accession>A0A4U0V832</accession>
<dbReference type="Pfam" id="PF00561">
    <property type="entry name" value="Abhydrolase_1"/>
    <property type="match status" value="1"/>
</dbReference>
<dbReference type="InterPro" id="IPR050471">
    <property type="entry name" value="AB_hydrolase"/>
</dbReference>
<evidence type="ECO:0000313" key="3">
    <source>
        <dbReference type="Proteomes" id="UP000310066"/>
    </source>
</evidence>
<dbReference type="InterPro" id="IPR000073">
    <property type="entry name" value="AB_hydrolase_1"/>
</dbReference>
<dbReference type="AlphaFoldDB" id="A0A4U0V832"/>
<dbReference type="STRING" id="329885.A0A4U0V832"/>
<sequence>MNCDGGGQRMDTGRYMCCTTDSTESDDGVSEEDPKDYKIEVGDFGFVSVKAIQMALARQSRCTCHGSVYSKSEVFTFSNRSPLDGSGFLSDDSLIVEAGSNSEHSTTMSTSSLGIAAYNTSPGDIVGFMGGQFELLLPHPVSQDFFMLEANNITINYRLDAPDTSHDLVVLINGLADDLSTWDYQVPALLKANYRVLRYDNRGIGKTSRPSGPYTSDLLADDLHALINALEIHEGFHLLGVSMGGMVAQSYALRYPNPQNSKTGRRLLSLSLCCTYAQPTTFCSRMFALWAEMAQRMSVQAVMRDVTLWAFTVPFFRTREDELREVEEAMKALDMQVPEYLAQLNVIQKFDTASELEGLRADERVLGGLEEASRVMVLAGKVDILIPVQLSRELVERIEGCQFLTTKGGHACMWEFPEEFNKTMLRFLDEHRESKP</sequence>
<feature type="domain" description="AB hydrolase-1" evidence="1">
    <location>
        <begin position="168"/>
        <end position="415"/>
    </location>
</feature>
<proteinExistence type="predicted"/>
<dbReference type="PANTHER" id="PTHR43433">
    <property type="entry name" value="HYDROLASE, ALPHA/BETA FOLD FAMILY PROTEIN"/>
    <property type="match status" value="1"/>
</dbReference>
<dbReference type="Gene3D" id="3.40.50.1820">
    <property type="entry name" value="alpha/beta hydrolase"/>
    <property type="match status" value="1"/>
</dbReference>
<name>A0A4U0V832_9PEZI</name>
<dbReference type="OrthoDB" id="408373at2759"/>
<gene>
    <name evidence="2" type="ORF">B0A54_04694</name>
</gene>
<dbReference type="PANTHER" id="PTHR43433:SF5">
    <property type="entry name" value="AB HYDROLASE-1 DOMAIN-CONTAINING PROTEIN"/>
    <property type="match status" value="1"/>
</dbReference>
<comment type="caution">
    <text evidence="2">The sequence shown here is derived from an EMBL/GenBank/DDBJ whole genome shotgun (WGS) entry which is preliminary data.</text>
</comment>
<evidence type="ECO:0000259" key="1">
    <source>
        <dbReference type="Pfam" id="PF00561"/>
    </source>
</evidence>